<dbReference type="InterPro" id="IPR017932">
    <property type="entry name" value="GATase_2_dom"/>
</dbReference>
<accession>A0A3A1YD24</accession>
<feature type="domain" description="SIS" evidence="10">
    <location>
        <begin position="488"/>
        <end position="629"/>
    </location>
</feature>
<evidence type="ECO:0000256" key="4">
    <source>
        <dbReference type="ARBA" id="ARBA00022576"/>
    </source>
</evidence>
<dbReference type="CDD" id="cd00714">
    <property type="entry name" value="GFAT"/>
    <property type="match status" value="1"/>
</dbReference>
<comment type="subcellular location">
    <subcellularLocation>
        <location evidence="8">Cytoplasm</location>
    </subcellularLocation>
</comment>
<comment type="subunit">
    <text evidence="8">Homodimer.</text>
</comment>
<dbReference type="GO" id="GO:0005975">
    <property type="term" value="P:carbohydrate metabolic process"/>
    <property type="evidence" value="ECO:0007669"/>
    <property type="project" value="UniProtKB-UniRule"/>
</dbReference>
<dbReference type="OrthoDB" id="9761808at2"/>
<dbReference type="SUPFAM" id="SSF53697">
    <property type="entry name" value="SIS domain"/>
    <property type="match status" value="1"/>
</dbReference>
<comment type="caution">
    <text evidence="11">The sequence shown here is derived from an EMBL/GenBank/DDBJ whole genome shotgun (WGS) entry which is preliminary data.</text>
</comment>
<dbReference type="GO" id="GO:0097367">
    <property type="term" value="F:carbohydrate derivative binding"/>
    <property type="evidence" value="ECO:0007669"/>
    <property type="project" value="InterPro"/>
</dbReference>
<dbReference type="NCBIfam" id="TIGR01135">
    <property type="entry name" value="glmS"/>
    <property type="match status" value="1"/>
</dbReference>
<dbReference type="InterPro" id="IPR005855">
    <property type="entry name" value="GFAT"/>
</dbReference>
<proteinExistence type="inferred from homology"/>
<dbReference type="AlphaFoldDB" id="A0A3A1YD24"/>
<keyword evidence="5 8" id="KW-0808">Transferase</keyword>
<dbReference type="Gene3D" id="3.60.20.10">
    <property type="entry name" value="Glutamine Phosphoribosylpyrophosphate, subunit 1, domain 1"/>
    <property type="match status" value="1"/>
</dbReference>
<dbReference type="Pfam" id="PF01380">
    <property type="entry name" value="SIS"/>
    <property type="match status" value="2"/>
</dbReference>
<comment type="catalytic activity">
    <reaction evidence="1 8">
        <text>D-fructose 6-phosphate + L-glutamine = D-glucosamine 6-phosphate + L-glutamate</text>
        <dbReference type="Rhea" id="RHEA:13237"/>
        <dbReference type="ChEBI" id="CHEBI:29985"/>
        <dbReference type="ChEBI" id="CHEBI:58359"/>
        <dbReference type="ChEBI" id="CHEBI:58725"/>
        <dbReference type="ChEBI" id="CHEBI:61527"/>
        <dbReference type="EC" id="2.6.1.16"/>
    </reaction>
</comment>
<evidence type="ECO:0000256" key="1">
    <source>
        <dbReference type="ARBA" id="ARBA00001031"/>
    </source>
</evidence>
<dbReference type="GO" id="GO:0006047">
    <property type="term" value="P:UDP-N-acetylglucosamine metabolic process"/>
    <property type="evidence" value="ECO:0007669"/>
    <property type="project" value="TreeGrafter"/>
</dbReference>
<feature type="active site" description="For Fru-6P isomerization activity" evidence="8">
    <location>
        <position position="634"/>
    </location>
</feature>
<feature type="domain" description="Glutamine amidotransferase type-2" evidence="9">
    <location>
        <begin position="2"/>
        <end position="247"/>
    </location>
</feature>
<evidence type="ECO:0000256" key="2">
    <source>
        <dbReference type="ARBA" id="ARBA00012916"/>
    </source>
</evidence>
<evidence type="ECO:0000256" key="3">
    <source>
        <dbReference type="ARBA" id="ARBA00016090"/>
    </source>
</evidence>
<dbReference type="Proteomes" id="UP000265916">
    <property type="component" value="Unassembled WGS sequence"/>
</dbReference>
<dbReference type="HAMAP" id="MF_00164">
    <property type="entry name" value="GlmS"/>
    <property type="match status" value="1"/>
</dbReference>
<evidence type="ECO:0000259" key="10">
    <source>
        <dbReference type="PROSITE" id="PS51464"/>
    </source>
</evidence>
<name>A0A3A1YD24_9GAMM</name>
<dbReference type="GO" id="GO:0006487">
    <property type="term" value="P:protein N-linked glycosylation"/>
    <property type="evidence" value="ECO:0007669"/>
    <property type="project" value="TreeGrafter"/>
</dbReference>
<protein>
    <recommendedName>
        <fullName evidence="3 8">Glutamine--fructose-6-phosphate aminotransferase [isomerizing]</fullName>
        <ecNumber evidence="2 8">2.6.1.16</ecNumber>
    </recommendedName>
    <alternativeName>
        <fullName evidence="8">D-fructose-6-phosphate amidotransferase</fullName>
    </alternativeName>
    <alternativeName>
        <fullName evidence="8">GFAT</fullName>
    </alternativeName>
    <alternativeName>
        <fullName evidence="8">Glucosamine-6-phosphate synthase</fullName>
    </alternativeName>
    <alternativeName>
        <fullName evidence="8">Hexosephosphate aminotransferase</fullName>
    </alternativeName>
    <alternativeName>
        <fullName evidence="8">L-glutamine--D-fructose-6-phosphate amidotransferase</fullName>
    </alternativeName>
</protein>
<evidence type="ECO:0000256" key="7">
    <source>
        <dbReference type="ARBA" id="ARBA00022962"/>
    </source>
</evidence>
<evidence type="ECO:0000256" key="5">
    <source>
        <dbReference type="ARBA" id="ARBA00022679"/>
    </source>
</evidence>
<keyword evidence="12" id="KW-1185">Reference proteome</keyword>
<dbReference type="SUPFAM" id="SSF56235">
    <property type="entry name" value="N-terminal nucleophile aminohydrolases (Ntn hydrolases)"/>
    <property type="match status" value="1"/>
</dbReference>
<comment type="function">
    <text evidence="8">Catalyzes the first step in hexosamine metabolism, converting fructose-6P into glucosamine-6P using glutamine as a nitrogen source.</text>
</comment>
<organism evidence="11 12">
    <name type="scientific">Psittacicella hinzii</name>
    <dbReference type="NCBI Taxonomy" id="2028575"/>
    <lineage>
        <taxon>Bacteria</taxon>
        <taxon>Pseudomonadati</taxon>
        <taxon>Pseudomonadota</taxon>
        <taxon>Gammaproteobacteria</taxon>
        <taxon>Pasteurellales</taxon>
        <taxon>Psittacicellaceae</taxon>
        <taxon>Psittacicella</taxon>
    </lineage>
</organism>
<keyword evidence="6" id="KW-0677">Repeat</keyword>
<dbReference type="CDD" id="cd05009">
    <property type="entry name" value="SIS_GlmS_GlmD_2"/>
    <property type="match status" value="1"/>
</dbReference>
<dbReference type="EMBL" id="NRJG01000151">
    <property type="protein sequence ID" value="RIY35088.1"/>
    <property type="molecule type" value="Genomic_DNA"/>
</dbReference>
<dbReference type="GO" id="GO:0006002">
    <property type="term" value="P:fructose 6-phosphate metabolic process"/>
    <property type="evidence" value="ECO:0007669"/>
    <property type="project" value="TreeGrafter"/>
</dbReference>
<dbReference type="GO" id="GO:0004360">
    <property type="term" value="F:glutamine-fructose-6-phosphate transaminase (isomerizing) activity"/>
    <property type="evidence" value="ECO:0007669"/>
    <property type="project" value="UniProtKB-UniRule"/>
</dbReference>
<dbReference type="PANTHER" id="PTHR10937:SF0">
    <property type="entry name" value="GLUTAMINE--FRUCTOSE-6-PHOSPHATE TRANSAMINASE (ISOMERIZING)"/>
    <property type="match status" value="1"/>
</dbReference>
<keyword evidence="8" id="KW-0963">Cytoplasm</keyword>
<dbReference type="InterPro" id="IPR046348">
    <property type="entry name" value="SIS_dom_sf"/>
</dbReference>
<dbReference type="Gene3D" id="3.40.50.10490">
    <property type="entry name" value="Glucose-6-phosphate isomerase like protein, domain 1"/>
    <property type="match status" value="2"/>
</dbReference>
<evidence type="ECO:0000313" key="12">
    <source>
        <dbReference type="Proteomes" id="UP000265916"/>
    </source>
</evidence>
<keyword evidence="7" id="KW-0315">Glutamine amidotransferase</keyword>
<dbReference type="FunFam" id="3.40.50.10490:FF:000001">
    <property type="entry name" value="Glutamine--fructose-6-phosphate aminotransferase [isomerizing]"/>
    <property type="match status" value="1"/>
</dbReference>
<evidence type="ECO:0000259" key="9">
    <source>
        <dbReference type="PROSITE" id="PS51278"/>
    </source>
</evidence>
<dbReference type="CDD" id="cd05008">
    <property type="entry name" value="SIS_GlmS_GlmD_1"/>
    <property type="match status" value="1"/>
</dbReference>
<dbReference type="Pfam" id="PF13522">
    <property type="entry name" value="GATase_6"/>
    <property type="match status" value="1"/>
</dbReference>
<dbReference type="PROSITE" id="PS51278">
    <property type="entry name" value="GATASE_TYPE_2"/>
    <property type="match status" value="1"/>
</dbReference>
<dbReference type="NCBIfam" id="NF001484">
    <property type="entry name" value="PRK00331.1"/>
    <property type="match status" value="1"/>
</dbReference>
<dbReference type="InterPro" id="IPR001347">
    <property type="entry name" value="SIS_dom"/>
</dbReference>
<reference evidence="11 12" key="1">
    <citation type="submission" date="2017-08" db="EMBL/GenBank/DDBJ databases">
        <title>Reclassification of Bisgaard taxon 37 and 44.</title>
        <authorList>
            <person name="Christensen H."/>
        </authorList>
    </citation>
    <scope>NUCLEOTIDE SEQUENCE [LARGE SCALE GENOMIC DNA]</scope>
    <source>
        <strain evidence="11 12">111</strain>
    </source>
</reference>
<dbReference type="EC" id="2.6.1.16" evidence="2 8"/>
<keyword evidence="4 8" id="KW-0032">Aminotransferase</keyword>
<feature type="initiator methionine" description="Removed" evidence="8">
    <location>
        <position position="1"/>
    </location>
</feature>
<dbReference type="RefSeq" id="WP_119532408.1">
    <property type="nucleotide sequence ID" value="NZ_JBHSSP010000024.1"/>
</dbReference>
<evidence type="ECO:0000313" key="11">
    <source>
        <dbReference type="EMBL" id="RIY35088.1"/>
    </source>
</evidence>
<dbReference type="PANTHER" id="PTHR10937">
    <property type="entry name" value="GLUCOSAMINE--FRUCTOSE-6-PHOSPHATE AMINOTRANSFERASE, ISOMERIZING"/>
    <property type="match status" value="1"/>
</dbReference>
<evidence type="ECO:0000256" key="6">
    <source>
        <dbReference type="ARBA" id="ARBA00022737"/>
    </source>
</evidence>
<feature type="domain" description="SIS" evidence="10">
    <location>
        <begin position="315"/>
        <end position="455"/>
    </location>
</feature>
<dbReference type="PROSITE" id="PS51464">
    <property type="entry name" value="SIS"/>
    <property type="match status" value="2"/>
</dbReference>
<dbReference type="InterPro" id="IPR035490">
    <property type="entry name" value="GlmS/FrlB_SIS"/>
</dbReference>
<sequence length="639" mass="70211">MCGIVGAVSQQNTIKLLIDGLKHLEYRGYDSAGIAVVSEQGELVRVRCLGKVSELDNKVASDYPHLVATTGIAHTRWATHGQPSEINAHPHLSGSVVVVHNGIIENHDELRHFLKAQGFEFKSQTDTEVIAHLVNFFLTQNNRLAAALTTEQKAKLETNFAQELTSPQIDTLTAVKMAVCVLEGAYGMAVLNTHNPHELIGARSGSPLVVGLGEDGNYLASDQLALLEKTRKFTYLEEGDIVRLTQDKVEIFSADFSPVEREVVVSDLNLNVVTKGDFDSFMLKEIFEQPQALIDSMEGRIVADHVLVNAIGPKAQQLLEKVEHIMIVACGTSYHSGLVAKYWIEDFVGISCDVEIASEYRYRKTVTRPNSLIITMSQSGETADTLAALRKAKESGFLGSMTICNVPSSSIVRESDLSYITRCGVEIGVASTKAFTSQLTLLLMFTAALAKVKGTISPELNKQIIDGLLSLPRYIEQILRNHEPVKAMAEKFKDITSCLFIGRDTMYPIAKEGDLKLKELSYVHSEAFAGGELKHGPLALVDEHMPVIALAPSCELTEKMKSNIEEVLARKGNTFVFTDDLELFSPRDNLTLIPMPKIDPIVAPVLYIVPLQLLTYYLASLKGCDVDKPRNLAKSVTVE</sequence>
<gene>
    <name evidence="8 11" type="primary">glmS</name>
    <name evidence="11" type="ORF">CKF58_07125</name>
</gene>
<dbReference type="InterPro" id="IPR047084">
    <property type="entry name" value="GFAT_N"/>
</dbReference>
<dbReference type="InterPro" id="IPR035466">
    <property type="entry name" value="GlmS/AgaS_SIS"/>
</dbReference>
<feature type="active site" description="Nucleophile; for GATase activity" evidence="8">
    <location>
        <position position="2"/>
    </location>
</feature>
<dbReference type="InterPro" id="IPR029055">
    <property type="entry name" value="Ntn_hydrolases_N"/>
</dbReference>
<dbReference type="GO" id="GO:0005829">
    <property type="term" value="C:cytosol"/>
    <property type="evidence" value="ECO:0007669"/>
    <property type="project" value="TreeGrafter"/>
</dbReference>
<evidence type="ECO:0000256" key="8">
    <source>
        <dbReference type="HAMAP-Rule" id="MF_00164"/>
    </source>
</evidence>